<feature type="domain" description="Type I restriction enzyme R protein N-terminal" evidence="1">
    <location>
        <begin position="38"/>
        <end position="151"/>
    </location>
</feature>
<name>A0A367RFC5_NOSPU</name>
<comment type="caution">
    <text evidence="2">The sequence shown here is derived from an EMBL/GenBank/DDBJ whole genome shotgun (WGS) entry which is preliminary data.</text>
</comment>
<evidence type="ECO:0000259" key="1">
    <source>
        <dbReference type="Pfam" id="PF13588"/>
    </source>
</evidence>
<dbReference type="AlphaFoldDB" id="A0A367RFC5"/>
<proteinExistence type="predicted"/>
<evidence type="ECO:0000313" key="2">
    <source>
        <dbReference type="EMBL" id="RCJ34264.1"/>
    </source>
</evidence>
<reference evidence="2 3" key="1">
    <citation type="submission" date="2016-04" db="EMBL/GenBank/DDBJ databases">
        <authorList>
            <person name="Evans L.H."/>
            <person name="Alamgir A."/>
            <person name="Owens N."/>
            <person name="Weber N.D."/>
            <person name="Virtaneva K."/>
            <person name="Barbian K."/>
            <person name="Babar A."/>
            <person name="Rosenke K."/>
        </authorList>
    </citation>
    <scope>NUCLEOTIDE SEQUENCE [LARGE SCALE GENOMIC DNA]</scope>
    <source>
        <strain evidence="2">NIES-2108</strain>
    </source>
</reference>
<dbReference type="Pfam" id="PF13588">
    <property type="entry name" value="HSDR_N_2"/>
    <property type="match status" value="1"/>
</dbReference>
<protein>
    <recommendedName>
        <fullName evidence="1">Type I restriction enzyme R protein N-terminal domain-containing protein</fullName>
    </recommendedName>
</protein>
<dbReference type="InterPro" id="IPR029464">
    <property type="entry name" value="HSDR_N"/>
</dbReference>
<evidence type="ECO:0000313" key="3">
    <source>
        <dbReference type="Proteomes" id="UP000252085"/>
    </source>
</evidence>
<dbReference type="EMBL" id="LXQE01000156">
    <property type="protein sequence ID" value="RCJ34264.1"/>
    <property type="molecule type" value="Genomic_DNA"/>
</dbReference>
<organism evidence="2 3">
    <name type="scientific">Nostoc punctiforme NIES-2108</name>
    <dbReference type="NCBI Taxonomy" id="1356359"/>
    <lineage>
        <taxon>Bacteria</taxon>
        <taxon>Bacillati</taxon>
        <taxon>Cyanobacteriota</taxon>
        <taxon>Cyanophyceae</taxon>
        <taxon>Nostocales</taxon>
        <taxon>Nostocaceae</taxon>
        <taxon>Nostoc</taxon>
    </lineage>
</organism>
<sequence length="245" mass="29002">MTSLSEEISKKLNIYNKNYTEYTKCLVRDKEIILDGKPEEKVRQFFIYFLINQSGLFPNEIDIKVESNNHDIELYKTVKNKNFKPYYSPLMIVEVKREEENLHNHEKQLERYLTNSCSEIGILYNYHQIIAYLKKDAVFTSRYLKSLGDIPPLILQISNSTQNDLLDFEKAVNGNFDSFNYLAKKYGKYALNTITFRLKGGQLPIAGCFFRFKDNKVYYDIYGKFCKKQQSFNYQDFEKLVSITY</sequence>
<dbReference type="Proteomes" id="UP000252085">
    <property type="component" value="Unassembled WGS sequence"/>
</dbReference>
<gene>
    <name evidence="2" type="ORF">A6769_22650</name>
</gene>
<accession>A0A367RFC5</accession>